<reference evidence="2 4" key="1">
    <citation type="submission" date="2017-05" db="EMBL/GenBank/DDBJ databases">
        <authorList>
            <person name="Song R."/>
            <person name="Chenine A.L."/>
            <person name="Ruprecht R.M."/>
        </authorList>
    </citation>
    <scope>NUCLEOTIDE SEQUENCE [LARGE SCALE GENOMIC DNA]</scope>
    <source>
        <strain evidence="2 4">CFBP 1590</strain>
    </source>
</reference>
<feature type="domain" description="BIG2" evidence="1">
    <location>
        <begin position="484"/>
        <end position="537"/>
    </location>
</feature>
<dbReference type="AlphaFoldDB" id="A0A1Y6JKU8"/>
<dbReference type="GeneID" id="47763542"/>
<dbReference type="Pfam" id="PF02368">
    <property type="entry name" value="Big_2"/>
    <property type="match status" value="1"/>
</dbReference>
<reference evidence="3" key="2">
    <citation type="submission" date="2019-02" db="EMBL/GenBank/DDBJ databases">
        <authorList>
            <person name="Lutz S."/>
            <person name="Schori C."/>
            <person name="Ahrens C.H."/>
            <person name="Gueguen E."/>
        </authorList>
    </citation>
    <scope>NUCLEOTIDE SEQUENCE</scope>
    <source>
        <strain evidence="3">Psy35</strain>
    </source>
</reference>
<evidence type="ECO:0000259" key="1">
    <source>
        <dbReference type="Pfam" id="PF02368"/>
    </source>
</evidence>
<dbReference type="EMBL" id="CP036495">
    <property type="protein sequence ID" value="UZA68393.1"/>
    <property type="molecule type" value="Genomic_DNA"/>
</dbReference>
<gene>
    <name evidence="2" type="ORF">CFBP1590__1876</name>
    <name evidence="3" type="ORF">EZZ81_09220</name>
</gene>
<dbReference type="Gene3D" id="2.60.40.1080">
    <property type="match status" value="1"/>
</dbReference>
<dbReference type="EMBL" id="LT855380">
    <property type="protein sequence ID" value="SMS09462.1"/>
    <property type="molecule type" value="Genomic_DNA"/>
</dbReference>
<protein>
    <recommendedName>
        <fullName evidence="1">BIG2 domain-containing protein</fullName>
    </recommendedName>
</protein>
<dbReference type="Proteomes" id="UP001163644">
    <property type="component" value="Chromosome"/>
</dbReference>
<dbReference type="InterPro" id="IPR008964">
    <property type="entry name" value="Invasin/intimin_cell_adhesion"/>
</dbReference>
<dbReference type="Proteomes" id="UP000196842">
    <property type="component" value="Chromosome I"/>
</dbReference>
<organism evidence="2 4">
    <name type="scientific">Pseudomonas viridiflava</name>
    <name type="common">Phytomonas viridiflava</name>
    <dbReference type="NCBI Taxonomy" id="33069"/>
    <lineage>
        <taxon>Bacteria</taxon>
        <taxon>Pseudomonadati</taxon>
        <taxon>Pseudomonadota</taxon>
        <taxon>Gammaproteobacteria</taxon>
        <taxon>Pseudomonadales</taxon>
        <taxon>Pseudomonadaceae</taxon>
        <taxon>Pseudomonas</taxon>
    </lineage>
</organism>
<evidence type="ECO:0000313" key="4">
    <source>
        <dbReference type="Proteomes" id="UP000196842"/>
    </source>
</evidence>
<dbReference type="SUPFAM" id="SSF49373">
    <property type="entry name" value="Invasin/intimin cell-adhesion fragments"/>
    <property type="match status" value="1"/>
</dbReference>
<evidence type="ECO:0000313" key="2">
    <source>
        <dbReference type="EMBL" id="SMS09462.1"/>
    </source>
</evidence>
<dbReference type="RefSeq" id="WP_050575405.1">
    <property type="nucleotide sequence ID" value="NZ_CP036495.1"/>
</dbReference>
<proteinExistence type="predicted"/>
<sequence>MDNNLALNADTPVLEAPSIPVALDNGVIPIAYLDSPLIVEFKVWPGAMPGYTYQLYFDHTLIGPRKPILESHKPDDLLTLEIPAGLLVEGSHTVGYEIENPVNMVTEQSLETGITIDRLRPGSPVLAPILFPKQVQDGLNSDELKDMGDILSGTVASYRGMEEGDVIRTYWNNVPGPMAVVTKDDMGLKRVMVDFVRPFLELIGDIEAPVYYTVTDLAGNLSMNSEPLVVKLQLFAEIPLPTPTVKQANGDTLDPTNAPNGATVVIDASASFKAGDRVTVQWKGPKGSDTKEKTLIDSEAGQPLETVFAPALVVANAGQNVEVVYTVNRANGLVQTSATLTLKVLAGLTKLPAPRMDTVGHDGVVKPSLIPESGATVRVSYPGMSGEDSVVLNWRGLSSHDTPAKTATGNELLFNVPKAWIIASQGGSASVTYTVTRDSVSKGSVPLWLTVEKELVFDTSPVTLAGKVYLIPSVPDLLPSLPAGTSVRRQASGGQAPYRYTSSNPLVAKVDGNGLTTVRGKGTATISVTDASGASKSYQVTVTKVIHCLGLGSGSLSQMSSAASAKGGRIPSINELKEIYATYGNRWPLGKGNYWSSTVAAVNLVGWKWYYVKNLVTGADFKLLHHNASLGVAIR</sequence>
<evidence type="ECO:0000313" key="3">
    <source>
        <dbReference type="EMBL" id="UZA68393.1"/>
    </source>
</evidence>
<accession>A0A1Y6JKU8</accession>
<dbReference type="InterPro" id="IPR003343">
    <property type="entry name" value="Big_2"/>
</dbReference>
<name>A0A1Y6JKU8_PSEVI</name>
<dbReference type="KEGG" id="pvd:CFBP1590__1876"/>